<gene>
    <name evidence="2" type="ORF">FEAC_29780</name>
</gene>
<keyword evidence="3" id="KW-1185">Reference proteome</keyword>
<dbReference type="InterPro" id="IPR025948">
    <property type="entry name" value="HTH-like_dom"/>
</dbReference>
<evidence type="ECO:0000313" key="2">
    <source>
        <dbReference type="EMBL" id="KJE75281.1"/>
    </source>
</evidence>
<evidence type="ECO:0000313" key="3">
    <source>
        <dbReference type="Proteomes" id="UP000032336"/>
    </source>
</evidence>
<dbReference type="Pfam" id="PF13276">
    <property type="entry name" value="HTH_21"/>
    <property type="match status" value="1"/>
</dbReference>
<dbReference type="eggNOG" id="COG2801">
    <property type="taxonomic scope" value="Bacteria"/>
</dbReference>
<organism evidence="2 3">
    <name type="scientific">Ferrimicrobium acidiphilum DSM 19497</name>
    <dbReference type="NCBI Taxonomy" id="1121877"/>
    <lineage>
        <taxon>Bacteria</taxon>
        <taxon>Bacillati</taxon>
        <taxon>Actinomycetota</taxon>
        <taxon>Acidimicrobiia</taxon>
        <taxon>Acidimicrobiales</taxon>
        <taxon>Acidimicrobiaceae</taxon>
        <taxon>Ferrimicrobium</taxon>
    </lineage>
</organism>
<dbReference type="RefSeq" id="WP_152623285.1">
    <property type="nucleotide sequence ID" value="NZ_JQKF01000071.1"/>
</dbReference>
<dbReference type="AlphaFoldDB" id="A0A0D8FQ68"/>
<dbReference type="STRING" id="1121877.FEAC_29780"/>
<sequence>MRGIDFLRDRAGRSTRNQTKQVVAFIDANRDKWKVQPICTVLHFASSTYYDYKRREPSNRTLRDEELKVLITETYEANYSVYGAKKLWVVLNRAGNEVARCRSRETHA</sequence>
<evidence type="ECO:0000259" key="1">
    <source>
        <dbReference type="Pfam" id="PF13276"/>
    </source>
</evidence>
<dbReference type="Proteomes" id="UP000032336">
    <property type="component" value="Unassembled WGS sequence"/>
</dbReference>
<dbReference type="OrthoDB" id="4330255at2"/>
<dbReference type="GeneID" id="78373934"/>
<reference evidence="2 3" key="1">
    <citation type="submission" date="2015-01" db="EMBL/GenBank/DDBJ databases">
        <title>Draft genome of the acidophilic iron oxidizer Ferrimicrobium acidiphilum strain T23.</title>
        <authorList>
            <person name="Poehlein A."/>
            <person name="Eisen S."/>
            <person name="Schloemann M."/>
            <person name="Johnson B.D."/>
            <person name="Daniel R."/>
            <person name="Muehling M."/>
        </authorList>
    </citation>
    <scope>NUCLEOTIDE SEQUENCE [LARGE SCALE GENOMIC DNA]</scope>
    <source>
        <strain evidence="2 3">T23</strain>
    </source>
</reference>
<name>A0A0D8FQ68_9ACTN</name>
<comment type="caution">
    <text evidence="2">The sequence shown here is derived from an EMBL/GenBank/DDBJ whole genome shotgun (WGS) entry which is preliminary data.</text>
</comment>
<accession>A0A0D8FQ68</accession>
<proteinExistence type="predicted"/>
<protein>
    <recommendedName>
        <fullName evidence="1">HTH-like domain-containing protein</fullName>
    </recommendedName>
</protein>
<feature type="domain" description="HTH-like" evidence="1">
    <location>
        <begin position="63"/>
        <end position="102"/>
    </location>
</feature>
<dbReference type="EMBL" id="JXUW01000051">
    <property type="protein sequence ID" value="KJE75281.1"/>
    <property type="molecule type" value="Genomic_DNA"/>
</dbReference>